<reference evidence="3" key="1">
    <citation type="submission" date="2017-03" db="EMBL/GenBank/DDBJ databases">
        <authorList>
            <person name="Sharma R."/>
            <person name="Thines M."/>
        </authorList>
    </citation>
    <scope>NUCLEOTIDE SEQUENCE [LARGE SCALE GENOMIC DNA]</scope>
</reference>
<keyword evidence="3" id="KW-1185">Reference proteome</keyword>
<feature type="compositionally biased region" description="Low complexity" evidence="1">
    <location>
        <begin position="131"/>
        <end position="141"/>
    </location>
</feature>
<feature type="region of interest" description="Disordered" evidence="1">
    <location>
        <begin position="1"/>
        <end position="255"/>
    </location>
</feature>
<evidence type="ECO:0000313" key="3">
    <source>
        <dbReference type="Proteomes" id="UP000192927"/>
    </source>
</evidence>
<proteinExistence type="predicted"/>
<dbReference type="Proteomes" id="UP000192927">
    <property type="component" value="Unassembled WGS sequence"/>
</dbReference>
<feature type="compositionally biased region" description="Polar residues" evidence="1">
    <location>
        <begin position="59"/>
        <end position="77"/>
    </location>
</feature>
<organism evidence="2 3">
    <name type="scientific">Lasallia pustulata</name>
    <dbReference type="NCBI Taxonomy" id="136370"/>
    <lineage>
        <taxon>Eukaryota</taxon>
        <taxon>Fungi</taxon>
        <taxon>Dikarya</taxon>
        <taxon>Ascomycota</taxon>
        <taxon>Pezizomycotina</taxon>
        <taxon>Lecanoromycetes</taxon>
        <taxon>OSLEUM clade</taxon>
        <taxon>Umbilicariomycetidae</taxon>
        <taxon>Umbilicariales</taxon>
        <taxon>Umbilicariaceae</taxon>
        <taxon>Lasallia</taxon>
    </lineage>
</organism>
<protein>
    <submittedName>
        <fullName evidence="2">Uncharacterized protein</fullName>
    </submittedName>
</protein>
<name>A0A1W5DDS2_9LECA</name>
<evidence type="ECO:0000256" key="1">
    <source>
        <dbReference type="SAM" id="MobiDB-lite"/>
    </source>
</evidence>
<evidence type="ECO:0000313" key="2">
    <source>
        <dbReference type="EMBL" id="SLM41009.1"/>
    </source>
</evidence>
<dbReference type="EMBL" id="FWEW01003757">
    <property type="protein sequence ID" value="SLM41009.1"/>
    <property type="molecule type" value="Genomic_DNA"/>
</dbReference>
<dbReference type="AlphaFoldDB" id="A0A1W5DDS2"/>
<feature type="compositionally biased region" description="Low complexity" evidence="1">
    <location>
        <begin position="149"/>
        <end position="162"/>
    </location>
</feature>
<accession>A0A1W5DDS2</accession>
<sequence length="255" mass="25697">MDLQGTPIGFSSGGTKNTTDPRAKIPIQEGAGPVASDSLAAESTRAGGKFGENRDSAPLSVSGSSSTFNNTDTSAATTLAPAPDAQEREAKAAWQETSDSIKGPGGVKYDEGAGAQKDLSSSHSAEGQSGGSKSTQSSDSHGAGGQSGGSKSTQSTSGSSADPAPSYVASVNSEAAKTGKPHGKNITEGGFDSDPSKNASFTSDIGDKNDPGRAAENQFLRQTMESGNDAATDGPRQKGVTNDGQYDVLETEQNL</sequence>